<gene>
    <name evidence="1" type="primary">MDM12_2</name>
    <name evidence="1" type="ORF">EV182_001235</name>
</gene>
<accession>A0ACC1HMA2</accession>
<evidence type="ECO:0000313" key="2">
    <source>
        <dbReference type="Proteomes" id="UP001145114"/>
    </source>
</evidence>
<reference evidence="1" key="1">
    <citation type="submission" date="2022-06" db="EMBL/GenBank/DDBJ databases">
        <title>Phylogenomic reconstructions and comparative analyses of Kickxellomycotina fungi.</title>
        <authorList>
            <person name="Reynolds N.K."/>
            <person name="Stajich J.E."/>
            <person name="Barry K."/>
            <person name="Grigoriev I.V."/>
            <person name="Crous P."/>
            <person name="Smith M.E."/>
        </authorList>
    </citation>
    <scope>NUCLEOTIDE SEQUENCE</scope>
    <source>
        <strain evidence="1">RSA 2271</strain>
    </source>
</reference>
<sequence length="463" mass="51967">MSFQIYWEKLDRKVSRDVQAKLNEFFAGLPQHPGIAGEIVVKELDFGAIPPHIELVDITEPFPEFYLPTEDSEDEGEWHLRPPQYEELGRDYSGPSHLPPRSANDLGARDRHQQYSHSLYSARSVPGEDILWWQPGREVSNQHLQQQAGSYSIGLREGLSLGAGLDMVEVGRRPAKTANHTSGDGGGGGGGDDEYDLGVDDTSEDGCRTDIFPPNRDDTRPWHLRSVSSQSSALMDGFSGYGRGSGSSTVGYGGSLTPSMRFFGQYNHPSFWASRARPLQRQQQQQQQHQQQHLYHHLHPPLSLGQPSRSRYLERTQEDIQFKFKLQYAGDMTITLATKLQLNYPADSFMTLPVTLKITKLRINAIAIVAHLKNRINLCFLEPESPGMSILENLSIQSIIGDDHVHVLKNVEKVESFIIDQLRQAINQDFVFPSYSSIELTEDNNQPSRPGTPLSPTYPAFVD</sequence>
<name>A0ACC1HMA2_9FUNG</name>
<dbReference type="Proteomes" id="UP001145114">
    <property type="component" value="Unassembled WGS sequence"/>
</dbReference>
<protein>
    <submittedName>
        <fullName evidence="1">Mitochondrial distribution and morphology protein 12</fullName>
    </submittedName>
</protein>
<keyword evidence="2" id="KW-1185">Reference proteome</keyword>
<comment type="caution">
    <text evidence="1">The sequence shown here is derived from an EMBL/GenBank/DDBJ whole genome shotgun (WGS) entry which is preliminary data.</text>
</comment>
<evidence type="ECO:0000313" key="1">
    <source>
        <dbReference type="EMBL" id="KAJ1675454.1"/>
    </source>
</evidence>
<organism evidence="1 2">
    <name type="scientific">Spiromyces aspiralis</name>
    <dbReference type="NCBI Taxonomy" id="68401"/>
    <lineage>
        <taxon>Eukaryota</taxon>
        <taxon>Fungi</taxon>
        <taxon>Fungi incertae sedis</taxon>
        <taxon>Zoopagomycota</taxon>
        <taxon>Kickxellomycotina</taxon>
        <taxon>Kickxellomycetes</taxon>
        <taxon>Kickxellales</taxon>
        <taxon>Kickxellaceae</taxon>
        <taxon>Spiromyces</taxon>
    </lineage>
</organism>
<dbReference type="EMBL" id="JAMZIH010005298">
    <property type="protein sequence ID" value="KAJ1675454.1"/>
    <property type="molecule type" value="Genomic_DNA"/>
</dbReference>
<proteinExistence type="predicted"/>